<feature type="compositionally biased region" description="Polar residues" evidence="1">
    <location>
        <begin position="386"/>
        <end position="395"/>
    </location>
</feature>
<dbReference type="Proteomes" id="UP000186698">
    <property type="component" value="Chromosome 4L"/>
</dbReference>
<dbReference type="AGR" id="Xenbase:XB-GENE-5769150"/>
<dbReference type="Xenbase" id="XB-GENE-5769150">
    <property type="gene designation" value="XB5768883.L"/>
</dbReference>
<feature type="compositionally biased region" description="Polar residues" evidence="1">
    <location>
        <begin position="255"/>
        <end position="266"/>
    </location>
</feature>
<sequence length="644" mass="70197">MGAKFSKKKKSYCLGAGKDGESTETTEVEQKGTETQNGQKDAVAPKEETPQPDKPVGNGTSEEQKPQVEKQSDPETKQDEPTKDEQNAISMPENNLESNKAEAEETPQEKTESNCSSAVQEHSSEVAKDDRSNLTQKAPPSHEPEKTEEEQLNKNLDSSSDPPCDAVAEPEVKQSSVEKHQVIVQPVDHLQEATVKEAAEEHPPASQLTAEKENQLVTDIDPIPENTVPLPEEVPEVVVTIADNNEKVTTPVIMTESSPMQMQTPNVAEISKLEEESKQSLEGQSPLPEHEIPEPVQTPQPIAQTEKPDELPVLATPEPVAEQLVPLVDPVSEEIESLEHPQAHMPLTTEPATEKELVDLEATPQELKSVAEPENPDHVAEPVTSEGLQQSQTETGKVCENETKQSVQEDEQPQPKTSEVPEQPAHDEVNTANQESSTFGNKESEVLCSQSSDVSSNDKPELISPKQEICTEIPSEVSPLQTLQDSAAELPVPLEPNAHGMKLEDQSSDKHSVEQEKCVEEENKAEVDVVQETLNQEPIDGNHTASSPTAVQDTISDPSTADVSGSAPLPIIEDKIESHATLAEESVDEKIPSDVQIVDKHVTLNGLPSKEEIKVKENLENGSNHAISELNGQNEKHEIEVCNE</sequence>
<dbReference type="RefSeq" id="XP_018096979.1">
    <property type="nucleotide sequence ID" value="XM_018241490.2"/>
</dbReference>
<dbReference type="AlphaFoldDB" id="A0A8J0TXM7"/>
<reference evidence="3 4" key="1">
    <citation type="submission" date="2022-04" db="UniProtKB">
        <authorList>
            <consortium name="RefSeq"/>
        </authorList>
    </citation>
    <scope>IDENTIFICATION</scope>
    <source>
        <strain evidence="3 4">J_2021</strain>
        <tissue evidence="3 4">Erythrocytes</tissue>
    </source>
</reference>
<feature type="compositionally biased region" description="Basic and acidic residues" evidence="1">
    <location>
        <begin position="62"/>
        <end position="86"/>
    </location>
</feature>
<feature type="compositionally biased region" description="Basic and acidic residues" evidence="1">
    <location>
        <begin position="634"/>
        <end position="644"/>
    </location>
</feature>
<feature type="compositionally biased region" description="Basic and acidic residues" evidence="1">
    <location>
        <begin position="369"/>
        <end position="380"/>
    </location>
</feature>
<feature type="compositionally biased region" description="Basic and acidic residues" evidence="1">
    <location>
        <begin position="501"/>
        <end position="527"/>
    </location>
</feature>
<feature type="compositionally biased region" description="Basic and acidic residues" evidence="1">
    <location>
        <begin position="99"/>
        <end position="112"/>
    </location>
</feature>
<gene>
    <name evidence="3 4 5" type="primary">XB5768883.L</name>
    <name evidence="3 4" type="synonym">comp74</name>
    <name evidence="3 4" type="synonym">LOC100498624.L</name>
</gene>
<feature type="compositionally biased region" description="Polar residues" evidence="1">
    <location>
        <begin position="87"/>
        <end position="98"/>
    </location>
</feature>
<feature type="compositionally biased region" description="Basic and acidic residues" evidence="1">
    <location>
        <begin position="170"/>
        <end position="180"/>
    </location>
</feature>
<feature type="compositionally biased region" description="Polar residues" evidence="1">
    <location>
        <begin position="624"/>
        <end position="633"/>
    </location>
</feature>
<feature type="region of interest" description="Disordered" evidence="1">
    <location>
        <begin position="1"/>
        <end position="180"/>
    </location>
</feature>
<proteinExistence type="predicted"/>
<name>A0A8J0TXM7_XENLA</name>
<feature type="compositionally biased region" description="Basic residues" evidence="1">
    <location>
        <begin position="1"/>
        <end position="11"/>
    </location>
</feature>
<evidence type="ECO:0000313" key="4">
    <source>
        <dbReference type="RefSeq" id="XP_018096979.1"/>
    </source>
</evidence>
<accession>A0A8J0TXM7</accession>
<dbReference type="OrthoDB" id="9909822at2759"/>
<evidence type="ECO:0000313" key="2">
    <source>
        <dbReference type="Proteomes" id="UP000186698"/>
    </source>
</evidence>
<evidence type="ECO:0000256" key="1">
    <source>
        <dbReference type="SAM" id="MobiDB-lite"/>
    </source>
</evidence>
<keyword evidence="2" id="KW-1185">Reference proteome</keyword>
<feature type="compositionally biased region" description="Polar residues" evidence="1">
    <location>
        <begin position="430"/>
        <end position="455"/>
    </location>
</feature>
<dbReference type="RefSeq" id="XP_018096978.1">
    <property type="nucleotide sequence ID" value="XM_018241489.2"/>
</dbReference>
<dbReference type="GeneID" id="447642"/>
<dbReference type="CTD" id="447642"/>
<evidence type="ECO:0000313" key="3">
    <source>
        <dbReference type="RefSeq" id="XP_018096978.1"/>
    </source>
</evidence>
<feature type="compositionally biased region" description="Basic and acidic residues" evidence="1">
    <location>
        <begin position="122"/>
        <end position="132"/>
    </location>
</feature>
<protein>
    <submittedName>
        <fullName evidence="3 4">MGC86492 protein isoform X1</fullName>
    </submittedName>
</protein>
<feature type="compositionally biased region" description="Polar residues" evidence="1">
    <location>
        <begin position="543"/>
        <end position="563"/>
    </location>
</feature>
<feature type="compositionally biased region" description="Basic and acidic residues" evidence="1">
    <location>
        <begin position="140"/>
        <end position="152"/>
    </location>
</feature>
<organism evidence="3">
    <name type="scientific">Xenopus laevis</name>
    <name type="common">African clawed frog</name>
    <dbReference type="NCBI Taxonomy" id="8355"/>
    <lineage>
        <taxon>Eukaryota</taxon>
        <taxon>Metazoa</taxon>
        <taxon>Chordata</taxon>
        <taxon>Craniata</taxon>
        <taxon>Vertebrata</taxon>
        <taxon>Euteleostomi</taxon>
        <taxon>Amphibia</taxon>
        <taxon>Batrachia</taxon>
        <taxon>Anura</taxon>
        <taxon>Pipoidea</taxon>
        <taxon>Pipidae</taxon>
        <taxon>Xenopodinae</taxon>
        <taxon>Xenopus</taxon>
        <taxon>Xenopus</taxon>
    </lineage>
</organism>
<evidence type="ECO:0000313" key="5">
    <source>
        <dbReference type="Xenbase" id="XB-GENE-5769150"/>
    </source>
</evidence>
<feature type="region of interest" description="Disordered" evidence="1">
    <location>
        <begin position="254"/>
        <end position="568"/>
    </location>
</feature>
<feature type="region of interest" description="Disordered" evidence="1">
    <location>
        <begin position="624"/>
        <end position="644"/>
    </location>
</feature>